<dbReference type="AlphaFoldDB" id="A0A0F9N5S0"/>
<dbReference type="EMBL" id="LAZR01004594">
    <property type="protein sequence ID" value="KKN07212.1"/>
    <property type="molecule type" value="Genomic_DNA"/>
</dbReference>
<accession>A0A0F9N5S0</accession>
<name>A0A0F9N5S0_9ZZZZ</name>
<proteinExistence type="predicted"/>
<reference evidence="2" key="1">
    <citation type="journal article" date="2015" name="Nature">
        <title>Complex archaea that bridge the gap between prokaryotes and eukaryotes.</title>
        <authorList>
            <person name="Spang A."/>
            <person name="Saw J.H."/>
            <person name="Jorgensen S.L."/>
            <person name="Zaremba-Niedzwiedzka K."/>
            <person name="Martijn J."/>
            <person name="Lind A.E."/>
            <person name="van Eijk R."/>
            <person name="Schleper C."/>
            <person name="Guy L."/>
            <person name="Ettema T.J."/>
        </authorList>
    </citation>
    <scope>NUCLEOTIDE SEQUENCE</scope>
</reference>
<feature type="transmembrane region" description="Helical" evidence="1">
    <location>
        <begin position="111"/>
        <end position="131"/>
    </location>
</feature>
<protein>
    <submittedName>
        <fullName evidence="2">Uncharacterized protein</fullName>
    </submittedName>
</protein>
<keyword evidence="1" id="KW-0472">Membrane</keyword>
<sequence>MKHFIITSILALGLVATPAMAGSVDINDFDLGGLSKTQKIELLKNVEDMKTAAKEVTAETVSEWAMLGKEVASAFIALAAELGKSVDEVLTTTVGKVALVLIIYKVMGNDILGVIGGAIWLMLFVPGWIYYMRKFMIVGTVHKEYYEGEKGKTGGVKTKTVESLLSIISAESRIARAWTFGLLLGVGIVIELFLVFA</sequence>
<gene>
    <name evidence="2" type="ORF">LCGC14_1069240</name>
</gene>
<organism evidence="2">
    <name type="scientific">marine sediment metagenome</name>
    <dbReference type="NCBI Taxonomy" id="412755"/>
    <lineage>
        <taxon>unclassified sequences</taxon>
        <taxon>metagenomes</taxon>
        <taxon>ecological metagenomes</taxon>
    </lineage>
</organism>
<keyword evidence="1" id="KW-0812">Transmembrane</keyword>
<keyword evidence="1" id="KW-1133">Transmembrane helix</keyword>
<evidence type="ECO:0000313" key="2">
    <source>
        <dbReference type="EMBL" id="KKN07212.1"/>
    </source>
</evidence>
<feature type="transmembrane region" description="Helical" evidence="1">
    <location>
        <begin position="177"/>
        <end position="196"/>
    </location>
</feature>
<comment type="caution">
    <text evidence="2">The sequence shown here is derived from an EMBL/GenBank/DDBJ whole genome shotgun (WGS) entry which is preliminary data.</text>
</comment>
<evidence type="ECO:0000256" key="1">
    <source>
        <dbReference type="SAM" id="Phobius"/>
    </source>
</evidence>